<evidence type="ECO:0000313" key="3">
    <source>
        <dbReference type="Proteomes" id="UP000467841"/>
    </source>
</evidence>
<organism evidence="2 3">
    <name type="scientific">Microthlaspi erraticum</name>
    <dbReference type="NCBI Taxonomy" id="1685480"/>
    <lineage>
        <taxon>Eukaryota</taxon>
        <taxon>Viridiplantae</taxon>
        <taxon>Streptophyta</taxon>
        <taxon>Embryophyta</taxon>
        <taxon>Tracheophyta</taxon>
        <taxon>Spermatophyta</taxon>
        <taxon>Magnoliopsida</taxon>
        <taxon>eudicotyledons</taxon>
        <taxon>Gunneridae</taxon>
        <taxon>Pentapetalae</taxon>
        <taxon>rosids</taxon>
        <taxon>malvids</taxon>
        <taxon>Brassicales</taxon>
        <taxon>Brassicaceae</taxon>
        <taxon>Coluteocarpeae</taxon>
        <taxon>Microthlaspi</taxon>
    </lineage>
</organism>
<proteinExistence type="predicted"/>
<reference evidence="2" key="1">
    <citation type="submission" date="2020-01" db="EMBL/GenBank/DDBJ databases">
        <authorList>
            <person name="Mishra B."/>
        </authorList>
    </citation>
    <scope>NUCLEOTIDE SEQUENCE [LARGE SCALE GENOMIC DNA]</scope>
</reference>
<gene>
    <name evidence="2" type="ORF">MERR_LOCUS16861</name>
</gene>
<dbReference type="Proteomes" id="UP000467841">
    <property type="component" value="Unassembled WGS sequence"/>
</dbReference>
<evidence type="ECO:0000256" key="1">
    <source>
        <dbReference type="SAM" id="MobiDB-lite"/>
    </source>
</evidence>
<dbReference type="AlphaFoldDB" id="A0A6D2IMK7"/>
<comment type="caution">
    <text evidence="2">The sequence shown here is derived from an EMBL/GenBank/DDBJ whole genome shotgun (WGS) entry which is preliminary data.</text>
</comment>
<dbReference type="EMBL" id="CACVBM020001085">
    <property type="protein sequence ID" value="CAA7029626.1"/>
    <property type="molecule type" value="Genomic_DNA"/>
</dbReference>
<keyword evidence="3" id="KW-1185">Reference proteome</keyword>
<accession>A0A6D2IMK7</accession>
<protein>
    <submittedName>
        <fullName evidence="2">Uncharacterized protein</fullName>
    </submittedName>
</protein>
<feature type="region of interest" description="Disordered" evidence="1">
    <location>
        <begin position="34"/>
        <end position="66"/>
    </location>
</feature>
<feature type="compositionally biased region" description="Polar residues" evidence="1">
    <location>
        <begin position="45"/>
        <end position="54"/>
    </location>
</feature>
<evidence type="ECO:0000313" key="2">
    <source>
        <dbReference type="EMBL" id="CAA7029626.1"/>
    </source>
</evidence>
<sequence length="66" mass="6976">MTCTTTSTKHFRSRRRNITLPFCNSISLPVCGEGTAEDGDVGKTSDVSNETGASVESGKSGHSRRG</sequence>
<name>A0A6D2IMK7_9BRAS</name>